<name>A0A1G4T8W0_9BACL</name>
<organism evidence="1 2">
    <name type="scientific">Paenibacillus tianmuensis</name>
    <dbReference type="NCBI Taxonomy" id="624147"/>
    <lineage>
        <taxon>Bacteria</taxon>
        <taxon>Bacillati</taxon>
        <taxon>Bacillota</taxon>
        <taxon>Bacilli</taxon>
        <taxon>Bacillales</taxon>
        <taxon>Paenibacillaceae</taxon>
        <taxon>Paenibacillus</taxon>
    </lineage>
</organism>
<protein>
    <submittedName>
        <fullName evidence="1">Uncharacterized protein</fullName>
    </submittedName>
</protein>
<gene>
    <name evidence="1" type="ORF">SAMN04487970_104360</name>
</gene>
<dbReference type="OrthoDB" id="2662663at2"/>
<reference evidence="2" key="1">
    <citation type="submission" date="2016-10" db="EMBL/GenBank/DDBJ databases">
        <authorList>
            <person name="Varghese N."/>
            <person name="Submissions S."/>
        </authorList>
    </citation>
    <scope>NUCLEOTIDE SEQUENCE [LARGE SCALE GENOMIC DNA]</scope>
    <source>
        <strain evidence="2">CGMCC 1.8946</strain>
    </source>
</reference>
<evidence type="ECO:0000313" key="1">
    <source>
        <dbReference type="EMBL" id="SCW76989.1"/>
    </source>
</evidence>
<proteinExistence type="predicted"/>
<accession>A0A1G4T8W0</accession>
<dbReference type="Proteomes" id="UP000198601">
    <property type="component" value="Unassembled WGS sequence"/>
</dbReference>
<dbReference type="EMBL" id="FMTT01000043">
    <property type="protein sequence ID" value="SCW76989.1"/>
    <property type="molecule type" value="Genomic_DNA"/>
</dbReference>
<evidence type="ECO:0000313" key="2">
    <source>
        <dbReference type="Proteomes" id="UP000198601"/>
    </source>
</evidence>
<sequence>MESSNSLHCFDNFLDDEEVYVALEKYWIDMFFMLLDKENIDGRDWISPYYKTTFGNGKKMMDGNPIFSAKSKKNDKVIRIIQENPMNENVFSYWNNSSMDNNHKQNELVIVCTLNNHNLEKVKEIIISWIIGNLKDTN</sequence>
<keyword evidence="2" id="KW-1185">Reference proteome</keyword>
<dbReference type="AlphaFoldDB" id="A0A1G4T8W0"/>
<dbReference type="RefSeq" id="WP_090675385.1">
    <property type="nucleotide sequence ID" value="NZ_FMTT01000043.1"/>
</dbReference>